<protein>
    <submittedName>
        <fullName evidence="9">SH3 domain protein</fullName>
    </submittedName>
</protein>
<evidence type="ECO:0000259" key="8">
    <source>
        <dbReference type="PROSITE" id="PS51781"/>
    </source>
</evidence>
<dbReference type="Pfam" id="PF08239">
    <property type="entry name" value="SH3_3"/>
    <property type="match status" value="1"/>
</dbReference>
<dbReference type="PIRSF" id="PIRSF006158">
    <property type="entry name" value="UCP006158_SH3"/>
    <property type="match status" value="1"/>
</dbReference>
<evidence type="ECO:0000256" key="1">
    <source>
        <dbReference type="ARBA" id="ARBA00004167"/>
    </source>
</evidence>
<reference evidence="10" key="1">
    <citation type="submission" date="2016-10" db="EMBL/GenBank/DDBJ databases">
        <authorList>
            <person name="Varghese N."/>
            <person name="Submissions S."/>
        </authorList>
    </citation>
    <scope>NUCLEOTIDE SEQUENCE [LARGE SCALE GENOMIC DNA]</scope>
    <source>
        <strain evidence="10">CGMCC 1.6489</strain>
    </source>
</reference>
<keyword evidence="2 7" id="KW-0812">Transmembrane</keyword>
<proteinExistence type="predicted"/>
<organism evidence="9 10">
    <name type="scientific">Marinobacter segnicrescens</name>
    <dbReference type="NCBI Taxonomy" id="430453"/>
    <lineage>
        <taxon>Bacteria</taxon>
        <taxon>Pseudomonadati</taxon>
        <taxon>Pseudomonadota</taxon>
        <taxon>Gammaproteobacteria</taxon>
        <taxon>Pseudomonadales</taxon>
        <taxon>Marinobacteraceae</taxon>
        <taxon>Marinobacter</taxon>
    </lineage>
</organism>
<dbReference type="EMBL" id="FOHZ01000001">
    <property type="protein sequence ID" value="SES73991.1"/>
    <property type="molecule type" value="Genomic_DNA"/>
</dbReference>
<dbReference type="OrthoDB" id="9790951at2"/>
<evidence type="ECO:0000313" key="9">
    <source>
        <dbReference type="EMBL" id="SES73991.1"/>
    </source>
</evidence>
<feature type="region of interest" description="Disordered" evidence="6">
    <location>
        <begin position="124"/>
        <end position="144"/>
    </location>
</feature>
<evidence type="ECO:0000256" key="5">
    <source>
        <dbReference type="ARBA" id="ARBA00023136"/>
    </source>
</evidence>
<evidence type="ECO:0000256" key="7">
    <source>
        <dbReference type="SAM" id="Phobius"/>
    </source>
</evidence>
<dbReference type="Proteomes" id="UP000198762">
    <property type="component" value="Unassembled WGS sequence"/>
</dbReference>
<feature type="transmembrane region" description="Helical" evidence="7">
    <location>
        <begin position="204"/>
        <end position="225"/>
    </location>
</feature>
<keyword evidence="5 7" id="KW-0472">Membrane</keyword>
<keyword evidence="4 7" id="KW-1133">Transmembrane helix</keyword>
<dbReference type="RefSeq" id="WP_091848519.1">
    <property type="nucleotide sequence ID" value="NZ_FOHZ01000001.1"/>
</dbReference>
<accession>A0A1H9YXX5</accession>
<dbReference type="InterPro" id="IPR003646">
    <property type="entry name" value="SH3-like_bac-type"/>
</dbReference>
<dbReference type="SMART" id="SM00287">
    <property type="entry name" value="SH3b"/>
    <property type="match status" value="1"/>
</dbReference>
<feature type="domain" description="SH3b" evidence="8">
    <location>
        <begin position="33"/>
        <end position="100"/>
    </location>
</feature>
<dbReference type="GO" id="GO:0016020">
    <property type="term" value="C:membrane"/>
    <property type="evidence" value="ECO:0007669"/>
    <property type="project" value="UniProtKB-SubCell"/>
</dbReference>
<sequence>MARAVTSSRAFVGLRLLVLPLVVLLLASSLAHARTVYIDDTLYAPVRSGQGTQFRILHNGLRSGTAVTLLEQSEDSGYSKIRTSQGIEGWVPTRYLTNQPIARDRLEAANRELEQARNQLQELQDRMSEVSGERDELSSREEQLQQRVDEVTTELEDIRSVSANALNLDRRNRELQESNQKLKNEVEVLTAEVERLEARKESDFMLLGAGLLILGMFLAVVLPWLKPSKKNDTWA</sequence>
<dbReference type="STRING" id="430453.SAMN04487962_101383"/>
<evidence type="ECO:0000256" key="3">
    <source>
        <dbReference type="ARBA" id="ARBA00022729"/>
    </source>
</evidence>
<dbReference type="InterPro" id="IPR016476">
    <property type="entry name" value="SH3_dom_pro"/>
</dbReference>
<evidence type="ECO:0000256" key="6">
    <source>
        <dbReference type="SAM" id="MobiDB-lite"/>
    </source>
</evidence>
<evidence type="ECO:0000256" key="4">
    <source>
        <dbReference type="ARBA" id="ARBA00022989"/>
    </source>
</evidence>
<keyword evidence="10" id="KW-1185">Reference proteome</keyword>
<evidence type="ECO:0000313" key="10">
    <source>
        <dbReference type="Proteomes" id="UP000198762"/>
    </source>
</evidence>
<dbReference type="Gene3D" id="2.30.30.40">
    <property type="entry name" value="SH3 Domains"/>
    <property type="match status" value="1"/>
</dbReference>
<evidence type="ECO:0000256" key="2">
    <source>
        <dbReference type="ARBA" id="ARBA00022692"/>
    </source>
</evidence>
<gene>
    <name evidence="9" type="ORF">SAMN04487962_101383</name>
</gene>
<dbReference type="AlphaFoldDB" id="A0A1H9YXX5"/>
<keyword evidence="3" id="KW-0732">Signal</keyword>
<comment type="subcellular location">
    <subcellularLocation>
        <location evidence="1">Membrane</location>
        <topology evidence="1">Single-pass membrane protein</topology>
    </subcellularLocation>
</comment>
<dbReference type="PROSITE" id="PS51781">
    <property type="entry name" value="SH3B"/>
    <property type="match status" value="1"/>
</dbReference>
<name>A0A1H9YXX5_9GAMM</name>
<dbReference type="Gene3D" id="1.10.287.1490">
    <property type="match status" value="1"/>
</dbReference>
<dbReference type="NCBIfam" id="TIGR04211">
    <property type="entry name" value="SH3_and_anchor"/>
    <property type="match status" value="1"/>
</dbReference>